<sequence>MYIMEYYSRFFTLILCYNERRKRTNKCIRKLLQKGLFTVTICRLEPCRWQAMIINND</sequence>
<keyword evidence="2" id="KW-1185">Reference proteome</keyword>
<dbReference type="RefSeq" id="XP_051448634.1">
    <property type="nucleotide sequence ID" value="XM_051585837.1"/>
</dbReference>
<dbReference type="Proteomes" id="UP001206595">
    <property type="component" value="Unassembled WGS sequence"/>
</dbReference>
<accession>A0AAD5EJP1</accession>
<evidence type="ECO:0000313" key="2">
    <source>
        <dbReference type="Proteomes" id="UP001206595"/>
    </source>
</evidence>
<reference evidence="1" key="2">
    <citation type="journal article" date="2022" name="Proc. Natl. Acad. Sci. U.S.A.">
        <title>Diploid-dominant life cycles characterize the early evolution of Fungi.</title>
        <authorList>
            <person name="Amses K.R."/>
            <person name="Simmons D.R."/>
            <person name="Longcore J.E."/>
            <person name="Mondo S.J."/>
            <person name="Seto K."/>
            <person name="Jeronimo G.H."/>
            <person name="Bonds A.E."/>
            <person name="Quandt C.A."/>
            <person name="Davis W.J."/>
            <person name="Chang Y."/>
            <person name="Federici B.A."/>
            <person name="Kuo A."/>
            <person name="LaButti K."/>
            <person name="Pangilinan J."/>
            <person name="Andreopoulos W."/>
            <person name="Tritt A."/>
            <person name="Riley R."/>
            <person name="Hundley H."/>
            <person name="Johnson J."/>
            <person name="Lipzen A."/>
            <person name="Barry K."/>
            <person name="Lang B.F."/>
            <person name="Cuomo C.A."/>
            <person name="Buchler N.E."/>
            <person name="Grigoriev I.V."/>
            <person name="Spatafora J.W."/>
            <person name="Stajich J.E."/>
            <person name="James T.Y."/>
        </authorList>
    </citation>
    <scope>NUCLEOTIDE SEQUENCE</scope>
    <source>
        <strain evidence="1">AG</strain>
    </source>
</reference>
<reference evidence="1" key="1">
    <citation type="submission" date="2021-06" db="EMBL/GenBank/DDBJ databases">
        <authorList>
            <consortium name="DOE Joint Genome Institute"/>
            <person name="Mondo S.J."/>
            <person name="Amses K.R."/>
            <person name="Simmons D.R."/>
            <person name="Longcore J.E."/>
            <person name="Seto K."/>
            <person name="Alves G.H."/>
            <person name="Bonds A.E."/>
            <person name="Quandt C.A."/>
            <person name="Davis W.J."/>
            <person name="Chang Y."/>
            <person name="Letcher P.M."/>
            <person name="Powell M.J."/>
            <person name="Kuo A."/>
            <person name="Labutti K."/>
            <person name="Pangilinan J."/>
            <person name="Andreopoulos W."/>
            <person name="Tritt A."/>
            <person name="Riley R."/>
            <person name="Hundley H."/>
            <person name="Johnson J."/>
            <person name="Lipzen A."/>
            <person name="Barry K."/>
            <person name="Berbee M.L."/>
            <person name="Buchler N.E."/>
            <person name="Grigoriev I.V."/>
            <person name="Spatafora J.W."/>
            <person name="Stajich J.E."/>
            <person name="James T.Y."/>
        </authorList>
    </citation>
    <scope>NUCLEOTIDE SEQUENCE</scope>
    <source>
        <strain evidence="1">AG</strain>
    </source>
</reference>
<protein>
    <submittedName>
        <fullName evidence="1">Uncharacterized protein</fullName>
    </submittedName>
</protein>
<proteinExistence type="predicted"/>
<dbReference type="AlphaFoldDB" id="A0AAD5EJP1"/>
<dbReference type="EMBL" id="MU620895">
    <property type="protein sequence ID" value="KAI8583630.1"/>
    <property type="molecule type" value="Genomic_DNA"/>
</dbReference>
<evidence type="ECO:0000313" key="1">
    <source>
        <dbReference type="EMBL" id="KAI8583630.1"/>
    </source>
</evidence>
<name>A0AAD5EJP1_UMBRA</name>
<comment type="caution">
    <text evidence="1">The sequence shown here is derived from an EMBL/GenBank/DDBJ whole genome shotgun (WGS) entry which is preliminary data.</text>
</comment>
<dbReference type="GeneID" id="75911185"/>
<gene>
    <name evidence="1" type="ORF">K450DRAFT_222046</name>
</gene>
<organism evidence="1 2">
    <name type="scientific">Umbelopsis ramanniana AG</name>
    <dbReference type="NCBI Taxonomy" id="1314678"/>
    <lineage>
        <taxon>Eukaryota</taxon>
        <taxon>Fungi</taxon>
        <taxon>Fungi incertae sedis</taxon>
        <taxon>Mucoromycota</taxon>
        <taxon>Mucoromycotina</taxon>
        <taxon>Umbelopsidomycetes</taxon>
        <taxon>Umbelopsidales</taxon>
        <taxon>Umbelopsidaceae</taxon>
        <taxon>Umbelopsis</taxon>
    </lineage>
</organism>